<accession>A0A1D8GJ52</accession>
<dbReference type="Proteomes" id="UP000095743">
    <property type="component" value="Chromosome"/>
</dbReference>
<feature type="domain" description="Putative amidase" evidence="2">
    <location>
        <begin position="236"/>
        <end position="401"/>
    </location>
</feature>
<feature type="signal peptide" evidence="1">
    <location>
        <begin position="1"/>
        <end position="27"/>
    </location>
</feature>
<reference evidence="3 4" key="1">
    <citation type="submission" date="2016-09" db="EMBL/GenBank/DDBJ databases">
        <title>Genomic analysis reveals versatility of anaerobic energy metabolism of Geosporobacter ferrireducens IRF9 of phylum Firmicutes.</title>
        <authorList>
            <person name="Kim S.-J."/>
        </authorList>
    </citation>
    <scope>NUCLEOTIDE SEQUENCE [LARGE SCALE GENOMIC DNA]</scope>
    <source>
        <strain evidence="3 4">IRF9</strain>
    </source>
</reference>
<name>A0A1D8GJ52_9FIRM</name>
<evidence type="ECO:0000259" key="2">
    <source>
        <dbReference type="Pfam" id="PF12671"/>
    </source>
</evidence>
<dbReference type="InterPro" id="IPR024301">
    <property type="entry name" value="Amidase_6"/>
</dbReference>
<gene>
    <name evidence="3" type="ORF">Gferi_16045</name>
</gene>
<proteinExistence type="predicted"/>
<protein>
    <recommendedName>
        <fullName evidence="2">Putative amidase domain-containing protein</fullName>
    </recommendedName>
</protein>
<keyword evidence="4" id="KW-1185">Reference proteome</keyword>
<evidence type="ECO:0000313" key="4">
    <source>
        <dbReference type="Proteomes" id="UP000095743"/>
    </source>
</evidence>
<dbReference type="AlphaFoldDB" id="A0A1D8GJ52"/>
<feature type="chain" id="PRO_5038959398" description="Putative amidase domain-containing protein" evidence="1">
    <location>
        <begin position="28"/>
        <end position="425"/>
    </location>
</feature>
<dbReference type="EMBL" id="CP017269">
    <property type="protein sequence ID" value="AOT70941.1"/>
    <property type="molecule type" value="Genomic_DNA"/>
</dbReference>
<keyword evidence="1" id="KW-0732">Signal</keyword>
<evidence type="ECO:0000313" key="3">
    <source>
        <dbReference type="EMBL" id="AOT70941.1"/>
    </source>
</evidence>
<evidence type="ECO:0000256" key="1">
    <source>
        <dbReference type="SAM" id="SignalP"/>
    </source>
</evidence>
<organism evidence="3 4">
    <name type="scientific">Geosporobacter ferrireducens</name>
    <dbReference type="NCBI Taxonomy" id="1424294"/>
    <lineage>
        <taxon>Bacteria</taxon>
        <taxon>Bacillati</taxon>
        <taxon>Bacillota</taxon>
        <taxon>Clostridia</taxon>
        <taxon>Peptostreptococcales</taxon>
        <taxon>Thermotaleaceae</taxon>
        <taxon>Geosporobacter</taxon>
    </lineage>
</organism>
<dbReference type="RefSeq" id="WP_069978239.1">
    <property type="nucleotide sequence ID" value="NZ_CP017269.1"/>
</dbReference>
<sequence length="425" mass="48189">MKKIHIRFMLMCLCIVMVFASSYSVFGENANNSDDDRTLIQATIQKYFDSYYKTLKTGTYVDVADLFTDNDEAMIPQRILKNHLLLFKEFGRSYNFYELALDFKDIKTDKNTAKVKMIENAQFQYNVSPKDIISEIGNVEYIIELEKIDDTWKISSIDSETNLNYEYVKNELKLFNTLNSKQTKKQYIANMFDKKDNYTKSLKNSLKKSFGADTAAEAIVDTDTTSDLTIQATYSYDIDKGIRYARAFAKESSLEDSKKIFAAASPDCTNFVSQCIWAAYGGWDESSVTNSRNNVGNKVRMTTSWYGAKFGYGDISNAFAGVTYLYNYVTSSKTTGPKGTGYGEASTSSFNLNNVGRGDVVQFYSNSYGNWRHSVYVSYAYKTLTENIIFVCAHSGEALDEDILTYLNNPDKTKARGIRFSSANF</sequence>
<dbReference type="OrthoDB" id="9812429at2"/>
<dbReference type="Pfam" id="PF12671">
    <property type="entry name" value="Amidase_6"/>
    <property type="match status" value="1"/>
</dbReference>
<dbReference type="KEGG" id="gfe:Gferi_16045"/>